<keyword evidence="6" id="KW-0539">Nucleus</keyword>
<comment type="subcellular location">
    <subcellularLocation>
        <location evidence="2">Chromosome</location>
        <location evidence="2">Centromere</location>
    </subcellularLocation>
    <subcellularLocation>
        <location evidence="1">Nucleus</location>
    </subcellularLocation>
</comment>
<organism evidence="8 9">
    <name type="scientific">Denticeps clupeoides</name>
    <name type="common">denticle herring</name>
    <dbReference type="NCBI Taxonomy" id="299321"/>
    <lineage>
        <taxon>Eukaryota</taxon>
        <taxon>Metazoa</taxon>
        <taxon>Chordata</taxon>
        <taxon>Craniata</taxon>
        <taxon>Vertebrata</taxon>
        <taxon>Euteleostomi</taxon>
        <taxon>Actinopterygii</taxon>
        <taxon>Neopterygii</taxon>
        <taxon>Teleostei</taxon>
        <taxon>Clupei</taxon>
        <taxon>Clupeiformes</taxon>
        <taxon>Denticipitoidei</taxon>
        <taxon>Denticipitidae</taxon>
        <taxon>Denticeps</taxon>
    </lineage>
</organism>
<keyword evidence="4" id="KW-0158">Chromosome</keyword>
<dbReference type="GO" id="GO:0000775">
    <property type="term" value="C:chromosome, centromeric region"/>
    <property type="evidence" value="ECO:0007669"/>
    <property type="project" value="UniProtKB-SubCell"/>
</dbReference>
<evidence type="ECO:0000313" key="8">
    <source>
        <dbReference type="Ensembl" id="ENSDCDP00010062782.1"/>
    </source>
</evidence>
<evidence type="ECO:0000256" key="3">
    <source>
        <dbReference type="ARBA" id="ARBA00005795"/>
    </source>
</evidence>
<dbReference type="Pfam" id="PF11802">
    <property type="entry name" value="CENP-K"/>
    <property type="match status" value="1"/>
</dbReference>
<evidence type="ECO:0000256" key="2">
    <source>
        <dbReference type="ARBA" id="ARBA00004584"/>
    </source>
</evidence>
<evidence type="ECO:0000256" key="7">
    <source>
        <dbReference type="ARBA" id="ARBA00023328"/>
    </source>
</evidence>
<dbReference type="GO" id="GO:0051382">
    <property type="term" value="P:kinetochore assembly"/>
    <property type="evidence" value="ECO:0007669"/>
    <property type="project" value="InterPro"/>
</dbReference>
<dbReference type="GO" id="GO:0005634">
    <property type="term" value="C:nucleus"/>
    <property type="evidence" value="ECO:0007669"/>
    <property type="project" value="UniProtKB-SubCell"/>
</dbReference>
<evidence type="ECO:0000313" key="9">
    <source>
        <dbReference type="Proteomes" id="UP000694580"/>
    </source>
</evidence>
<comment type="similarity">
    <text evidence="3">Belongs to the CENP-K/MCM22 family.</text>
</comment>
<dbReference type="AlphaFoldDB" id="A0AAY4EYI0"/>
<keyword evidence="5" id="KW-0175">Coiled coil</keyword>
<dbReference type="Ensembl" id="ENSDCDT00010073583.1">
    <property type="protein sequence ID" value="ENSDCDP00010062782.1"/>
    <property type="gene ID" value="ENSDCDG00010034358.1"/>
</dbReference>
<name>A0AAY4EYI0_9TELE</name>
<keyword evidence="9" id="KW-1185">Reference proteome</keyword>
<reference evidence="8" key="2">
    <citation type="submission" date="2025-08" db="UniProtKB">
        <authorList>
            <consortium name="Ensembl"/>
        </authorList>
    </citation>
    <scope>IDENTIFICATION</scope>
</reference>
<gene>
    <name evidence="8" type="primary">CENPK</name>
</gene>
<dbReference type="GO" id="GO:0000070">
    <property type="term" value="P:mitotic sister chromatid segregation"/>
    <property type="evidence" value="ECO:0007669"/>
    <property type="project" value="TreeGrafter"/>
</dbReference>
<dbReference type="GeneTree" id="ENSGT00390000006243"/>
<evidence type="ECO:0000256" key="5">
    <source>
        <dbReference type="ARBA" id="ARBA00023054"/>
    </source>
</evidence>
<evidence type="ECO:0000256" key="1">
    <source>
        <dbReference type="ARBA" id="ARBA00004123"/>
    </source>
</evidence>
<dbReference type="PANTHER" id="PTHR14401">
    <property type="entry name" value="CENTROMERE PROTEIN K"/>
    <property type="match status" value="1"/>
</dbReference>
<dbReference type="InterPro" id="IPR020993">
    <property type="entry name" value="Centromere_CenpK"/>
</dbReference>
<proteinExistence type="inferred from homology"/>
<dbReference type="Proteomes" id="UP000694580">
    <property type="component" value="Chromosome 3"/>
</dbReference>
<sequence length="137" mass="16077">MKRQNAQLQMAVSFWQAKRDTLRNTVKRSFQLFPFLGLKDYQSSLLETLSEMLAEHFPLPDPGGITDRTKLAEPDMDLMPLNEILELLTNKTLETPHEPYVSIDDRFWPPYIELLLRNGIAVRHQENCNKVRLENFF</sequence>
<evidence type="ECO:0000256" key="6">
    <source>
        <dbReference type="ARBA" id="ARBA00023242"/>
    </source>
</evidence>
<evidence type="ECO:0008006" key="10">
    <source>
        <dbReference type="Google" id="ProtNLM"/>
    </source>
</evidence>
<reference evidence="8 9" key="1">
    <citation type="submission" date="2020-06" db="EMBL/GenBank/DDBJ databases">
        <authorList>
            <consortium name="Wellcome Sanger Institute Data Sharing"/>
        </authorList>
    </citation>
    <scope>NUCLEOTIDE SEQUENCE [LARGE SCALE GENOMIC DNA]</scope>
</reference>
<dbReference type="PANTHER" id="PTHR14401:SF6">
    <property type="entry name" value="CENTROMERE PROTEIN K"/>
    <property type="match status" value="1"/>
</dbReference>
<evidence type="ECO:0000256" key="4">
    <source>
        <dbReference type="ARBA" id="ARBA00022454"/>
    </source>
</evidence>
<accession>A0AAY4EYI0</accession>
<reference evidence="8" key="3">
    <citation type="submission" date="2025-09" db="UniProtKB">
        <authorList>
            <consortium name="Ensembl"/>
        </authorList>
    </citation>
    <scope>IDENTIFICATION</scope>
</reference>
<protein>
    <recommendedName>
        <fullName evidence="10">Centromere protein K</fullName>
    </recommendedName>
</protein>
<keyword evidence="7" id="KW-0137">Centromere</keyword>